<name>A0A0F7ZZA7_9HYPO</name>
<protein>
    <recommendedName>
        <fullName evidence="4">Bys1 family protein</fullName>
    </recommendedName>
</protein>
<dbReference type="Proteomes" id="UP000054481">
    <property type="component" value="Unassembled WGS sequence"/>
</dbReference>
<feature type="signal peptide" evidence="1">
    <location>
        <begin position="1"/>
        <end position="19"/>
    </location>
</feature>
<proteinExistence type="predicted"/>
<organism evidence="2 3">
    <name type="scientific">Hirsutella minnesotensis 3608</name>
    <dbReference type="NCBI Taxonomy" id="1043627"/>
    <lineage>
        <taxon>Eukaryota</taxon>
        <taxon>Fungi</taxon>
        <taxon>Dikarya</taxon>
        <taxon>Ascomycota</taxon>
        <taxon>Pezizomycotina</taxon>
        <taxon>Sordariomycetes</taxon>
        <taxon>Hypocreomycetidae</taxon>
        <taxon>Hypocreales</taxon>
        <taxon>Ophiocordycipitaceae</taxon>
        <taxon>Hirsutella</taxon>
    </lineage>
</organism>
<accession>A0A0F7ZZA7</accession>
<reference evidence="2 3" key="1">
    <citation type="journal article" date="2014" name="Genome Biol. Evol.">
        <title>Comparative genomics and transcriptomics analyses reveal divergent lifestyle features of nematode endoparasitic fungus Hirsutella minnesotensis.</title>
        <authorList>
            <person name="Lai Y."/>
            <person name="Liu K."/>
            <person name="Zhang X."/>
            <person name="Zhang X."/>
            <person name="Li K."/>
            <person name="Wang N."/>
            <person name="Shu C."/>
            <person name="Wu Y."/>
            <person name="Wang C."/>
            <person name="Bushley K.E."/>
            <person name="Xiang M."/>
            <person name="Liu X."/>
        </authorList>
    </citation>
    <scope>NUCLEOTIDE SEQUENCE [LARGE SCALE GENOMIC DNA]</scope>
    <source>
        <strain evidence="2 3">3608</strain>
    </source>
</reference>
<keyword evidence="1" id="KW-0732">Signal</keyword>
<dbReference type="PANTHER" id="PTHR36195:SF4">
    <property type="entry name" value="DOMAIN PROTEIN, PUTATIVE (AFU_ORTHOLOGUE AFUA_5G01990)-RELATED"/>
    <property type="match status" value="1"/>
</dbReference>
<keyword evidence="3" id="KW-1185">Reference proteome</keyword>
<evidence type="ECO:0008006" key="4">
    <source>
        <dbReference type="Google" id="ProtNLM"/>
    </source>
</evidence>
<dbReference type="InterPro" id="IPR006771">
    <property type="entry name" value="CetA-like"/>
</dbReference>
<dbReference type="PANTHER" id="PTHR36195">
    <property type="entry name" value="DOMAIN PROTEIN, PUTATIVE (AFU_ORTHOLOGUE AFUA_5G01990)-RELATED-RELATED"/>
    <property type="match status" value="1"/>
</dbReference>
<dbReference type="AlphaFoldDB" id="A0A0F7ZZA7"/>
<dbReference type="EMBL" id="KQ030531">
    <property type="protein sequence ID" value="KJZ73892.1"/>
    <property type="molecule type" value="Genomic_DNA"/>
</dbReference>
<dbReference type="OrthoDB" id="3682664at2759"/>
<evidence type="ECO:0000256" key="1">
    <source>
        <dbReference type="SAM" id="SignalP"/>
    </source>
</evidence>
<gene>
    <name evidence="2" type="ORF">HIM_06785</name>
</gene>
<sequence>MYKLSLLAAVGAMANVATALGNARIVNSCTFPVTAWSAGDNLAGPFKLTPGGGTYGEVFTRDAGSGGRALKVTLEDDGLYTGKPQTIYAYNLNGSTIWYDLSDVFGDPFRGHKIIVASDNASCGQIVMENGVPAAGSQVKNCDSAFNVTMTLCAS</sequence>
<feature type="chain" id="PRO_5002526295" description="Bys1 family protein" evidence="1">
    <location>
        <begin position="20"/>
        <end position="155"/>
    </location>
</feature>
<dbReference type="Pfam" id="PF04681">
    <property type="entry name" value="Bys1"/>
    <property type="match status" value="1"/>
</dbReference>
<evidence type="ECO:0000313" key="3">
    <source>
        <dbReference type="Proteomes" id="UP000054481"/>
    </source>
</evidence>
<evidence type="ECO:0000313" key="2">
    <source>
        <dbReference type="EMBL" id="KJZ73892.1"/>
    </source>
</evidence>